<name>A0A453QJ93_AEGTS</name>
<reference evidence="1" key="3">
    <citation type="journal article" date="2017" name="Nature">
        <title>Genome sequence of the progenitor of the wheat D genome Aegilops tauschii.</title>
        <authorList>
            <person name="Luo M.C."/>
            <person name="Gu Y.Q."/>
            <person name="Puiu D."/>
            <person name="Wang H."/>
            <person name="Twardziok S.O."/>
            <person name="Deal K.R."/>
            <person name="Huo N."/>
            <person name="Zhu T."/>
            <person name="Wang L."/>
            <person name="Wang Y."/>
            <person name="McGuire P.E."/>
            <person name="Liu S."/>
            <person name="Long H."/>
            <person name="Ramasamy R.K."/>
            <person name="Rodriguez J.C."/>
            <person name="Van S.L."/>
            <person name="Yuan L."/>
            <person name="Wang Z."/>
            <person name="Xia Z."/>
            <person name="Xiao L."/>
            <person name="Anderson O.D."/>
            <person name="Ouyang S."/>
            <person name="Liang Y."/>
            <person name="Zimin A.V."/>
            <person name="Pertea G."/>
            <person name="Qi P."/>
            <person name="Bennetzen J.L."/>
            <person name="Dai X."/>
            <person name="Dawson M.W."/>
            <person name="Muller H.G."/>
            <person name="Kugler K."/>
            <person name="Rivarola-Duarte L."/>
            <person name="Spannagl M."/>
            <person name="Mayer K.F.X."/>
            <person name="Lu F.H."/>
            <person name="Bevan M.W."/>
            <person name="Leroy P."/>
            <person name="Li P."/>
            <person name="You F.M."/>
            <person name="Sun Q."/>
            <person name="Liu Z."/>
            <person name="Lyons E."/>
            <person name="Wicker T."/>
            <person name="Salzberg S.L."/>
            <person name="Devos K.M."/>
            <person name="Dvorak J."/>
        </authorList>
    </citation>
    <scope>NUCLEOTIDE SEQUENCE [LARGE SCALE GENOMIC DNA]</scope>
    <source>
        <strain evidence="1">cv. AL8/78</strain>
    </source>
</reference>
<dbReference type="EnsemblPlants" id="AET7Gv20180000.2">
    <property type="protein sequence ID" value="AET7Gv20180000.2"/>
    <property type="gene ID" value="AET7Gv20180000"/>
</dbReference>
<reference evidence="2" key="1">
    <citation type="journal article" date="2014" name="Science">
        <title>Ancient hybridizations among the ancestral genomes of bread wheat.</title>
        <authorList>
            <consortium name="International Wheat Genome Sequencing Consortium,"/>
            <person name="Marcussen T."/>
            <person name="Sandve S.R."/>
            <person name="Heier L."/>
            <person name="Spannagl M."/>
            <person name="Pfeifer M."/>
            <person name="Jakobsen K.S."/>
            <person name="Wulff B.B."/>
            <person name="Steuernagel B."/>
            <person name="Mayer K.F."/>
            <person name="Olsen O.A."/>
        </authorList>
    </citation>
    <scope>NUCLEOTIDE SEQUENCE [LARGE SCALE GENOMIC DNA]</scope>
    <source>
        <strain evidence="2">cv. AL8/78</strain>
    </source>
</reference>
<evidence type="ECO:0000313" key="2">
    <source>
        <dbReference type="Proteomes" id="UP000015105"/>
    </source>
</evidence>
<keyword evidence="2" id="KW-1185">Reference proteome</keyword>
<reference evidence="1" key="5">
    <citation type="journal article" date="2021" name="G3 (Bethesda)">
        <title>Aegilops tauschii genome assembly Aet v5.0 features greater sequence contiguity and improved annotation.</title>
        <authorList>
            <person name="Wang L."/>
            <person name="Zhu T."/>
            <person name="Rodriguez J.C."/>
            <person name="Deal K.R."/>
            <person name="Dubcovsky J."/>
            <person name="McGuire P.E."/>
            <person name="Lux T."/>
            <person name="Spannagl M."/>
            <person name="Mayer K.F.X."/>
            <person name="Baldrich P."/>
            <person name="Meyers B.C."/>
            <person name="Huo N."/>
            <person name="Gu Y.Q."/>
            <person name="Zhou H."/>
            <person name="Devos K.M."/>
            <person name="Bennetzen J.L."/>
            <person name="Unver T."/>
            <person name="Budak H."/>
            <person name="Gulick P.J."/>
            <person name="Galiba G."/>
            <person name="Kalapos B."/>
            <person name="Nelson D.R."/>
            <person name="Li P."/>
            <person name="You F.M."/>
            <person name="Luo M.C."/>
            <person name="Dvorak J."/>
        </authorList>
    </citation>
    <scope>NUCLEOTIDE SEQUENCE [LARGE SCALE GENOMIC DNA]</scope>
    <source>
        <strain evidence="1">cv. AL8/78</strain>
    </source>
</reference>
<protein>
    <submittedName>
        <fullName evidence="1">Uncharacterized protein</fullName>
    </submittedName>
</protein>
<dbReference type="Proteomes" id="UP000015105">
    <property type="component" value="Chromosome 7D"/>
</dbReference>
<organism evidence="1 2">
    <name type="scientific">Aegilops tauschii subsp. strangulata</name>
    <name type="common">Goatgrass</name>
    <dbReference type="NCBI Taxonomy" id="200361"/>
    <lineage>
        <taxon>Eukaryota</taxon>
        <taxon>Viridiplantae</taxon>
        <taxon>Streptophyta</taxon>
        <taxon>Embryophyta</taxon>
        <taxon>Tracheophyta</taxon>
        <taxon>Spermatophyta</taxon>
        <taxon>Magnoliopsida</taxon>
        <taxon>Liliopsida</taxon>
        <taxon>Poales</taxon>
        <taxon>Poaceae</taxon>
        <taxon>BOP clade</taxon>
        <taxon>Pooideae</taxon>
        <taxon>Triticodae</taxon>
        <taxon>Triticeae</taxon>
        <taxon>Triticinae</taxon>
        <taxon>Aegilops</taxon>
    </lineage>
</organism>
<dbReference type="Gramene" id="AET7Gv20180000.2">
    <property type="protein sequence ID" value="AET7Gv20180000.2"/>
    <property type="gene ID" value="AET7Gv20180000"/>
</dbReference>
<evidence type="ECO:0000313" key="1">
    <source>
        <dbReference type="EnsemblPlants" id="AET7Gv20180000.2"/>
    </source>
</evidence>
<accession>A0A453QJ93</accession>
<reference evidence="2" key="2">
    <citation type="journal article" date="2017" name="Nat. Plants">
        <title>The Aegilops tauschii genome reveals multiple impacts of transposons.</title>
        <authorList>
            <person name="Zhao G."/>
            <person name="Zou C."/>
            <person name="Li K."/>
            <person name="Wang K."/>
            <person name="Li T."/>
            <person name="Gao L."/>
            <person name="Zhang X."/>
            <person name="Wang H."/>
            <person name="Yang Z."/>
            <person name="Liu X."/>
            <person name="Jiang W."/>
            <person name="Mao L."/>
            <person name="Kong X."/>
            <person name="Jiao Y."/>
            <person name="Jia J."/>
        </authorList>
    </citation>
    <scope>NUCLEOTIDE SEQUENCE [LARGE SCALE GENOMIC DNA]</scope>
    <source>
        <strain evidence="2">cv. AL8/78</strain>
    </source>
</reference>
<sequence>MPLALQYPSLYNIVQRKKNYVATILNSVPLNIQFRRSLVWERWNAWLHLVRRLMDVQLSDQADKIS</sequence>
<reference evidence="1" key="4">
    <citation type="submission" date="2019-03" db="UniProtKB">
        <authorList>
            <consortium name="EnsemblPlants"/>
        </authorList>
    </citation>
    <scope>IDENTIFICATION</scope>
</reference>
<proteinExistence type="predicted"/>
<dbReference type="AlphaFoldDB" id="A0A453QJ93"/>